<dbReference type="RefSeq" id="XP_007923539.1">
    <property type="nucleotide sequence ID" value="XM_007925348.1"/>
</dbReference>
<dbReference type="KEGG" id="pfj:MYCFIDRAFT_171961"/>
<dbReference type="VEuPathDB" id="FungiDB:MYCFIDRAFT_171961"/>
<sequence>MRPCLRAVCPISKESTSHQRRRLGNIFSLWKRTATQAKVMPHTEESAPILTPPPGVEPMEFLMEQARRKYKLKAASSAVPMPAIPTPENLDTDERTDAAIAVSEDLITEAHAHLNTFRFRPLELTPAENAEHTNANSWQHAYDTASRYSQKLAKDNDKLSEIAMRLINELQTAGLPVPADIEIPSPITPTTRELDIPLNTHLWLQRRYNFREYSNRDFEAAAAAEGRKLTTFNLETIPEQRPAVQRAKTDQETRRRKSKLGLTLAVLRNGIVLCK</sequence>
<dbReference type="HOGENOM" id="CLU_1012389_0_0_1"/>
<proteinExistence type="predicted"/>
<dbReference type="GeneID" id="19332726"/>
<gene>
    <name evidence="1" type="ORF">MYCFIDRAFT_171961</name>
</gene>
<reference evidence="1 2" key="1">
    <citation type="journal article" date="2012" name="PLoS Pathog.">
        <title>Diverse lifestyles and strategies of plant pathogenesis encoded in the genomes of eighteen Dothideomycetes fungi.</title>
        <authorList>
            <person name="Ohm R.A."/>
            <person name="Feau N."/>
            <person name="Henrissat B."/>
            <person name="Schoch C.L."/>
            <person name="Horwitz B.A."/>
            <person name="Barry K.W."/>
            <person name="Condon B.J."/>
            <person name="Copeland A.C."/>
            <person name="Dhillon B."/>
            <person name="Glaser F."/>
            <person name="Hesse C.N."/>
            <person name="Kosti I."/>
            <person name="LaButti K."/>
            <person name="Lindquist E.A."/>
            <person name="Lucas S."/>
            <person name="Salamov A.A."/>
            <person name="Bradshaw R.E."/>
            <person name="Ciuffetti L."/>
            <person name="Hamelin R.C."/>
            <person name="Kema G.H.J."/>
            <person name="Lawrence C."/>
            <person name="Scott J.A."/>
            <person name="Spatafora J.W."/>
            <person name="Turgeon B.G."/>
            <person name="de Wit P.J.G.M."/>
            <person name="Zhong S."/>
            <person name="Goodwin S.B."/>
            <person name="Grigoriev I.V."/>
        </authorList>
    </citation>
    <scope>NUCLEOTIDE SEQUENCE [LARGE SCALE GENOMIC DNA]</scope>
    <source>
        <strain evidence="1 2">CIRAD86</strain>
    </source>
</reference>
<evidence type="ECO:0000313" key="2">
    <source>
        <dbReference type="Proteomes" id="UP000016932"/>
    </source>
</evidence>
<dbReference type="OrthoDB" id="3863199at2759"/>
<accession>M2Z8Q6</accession>
<evidence type="ECO:0000313" key="1">
    <source>
        <dbReference type="EMBL" id="EME86165.1"/>
    </source>
</evidence>
<protein>
    <submittedName>
        <fullName evidence="1">Uncharacterized protein</fullName>
    </submittedName>
</protein>
<dbReference type="AlphaFoldDB" id="M2Z8Q6"/>
<dbReference type="EMBL" id="KB446556">
    <property type="protein sequence ID" value="EME86165.1"/>
    <property type="molecule type" value="Genomic_DNA"/>
</dbReference>
<dbReference type="Proteomes" id="UP000016932">
    <property type="component" value="Unassembled WGS sequence"/>
</dbReference>
<keyword evidence="2" id="KW-1185">Reference proteome</keyword>
<name>M2Z8Q6_PSEFD</name>
<organism evidence="1 2">
    <name type="scientific">Pseudocercospora fijiensis (strain CIRAD86)</name>
    <name type="common">Black leaf streak disease fungus</name>
    <name type="synonym">Mycosphaerella fijiensis</name>
    <dbReference type="NCBI Taxonomy" id="383855"/>
    <lineage>
        <taxon>Eukaryota</taxon>
        <taxon>Fungi</taxon>
        <taxon>Dikarya</taxon>
        <taxon>Ascomycota</taxon>
        <taxon>Pezizomycotina</taxon>
        <taxon>Dothideomycetes</taxon>
        <taxon>Dothideomycetidae</taxon>
        <taxon>Mycosphaerellales</taxon>
        <taxon>Mycosphaerellaceae</taxon>
        <taxon>Pseudocercospora</taxon>
    </lineage>
</organism>